<dbReference type="AlphaFoldDB" id="A0AAV5QZU9"/>
<sequence length="499" mass="57493">MGNVPGKESNGNNNGNGSMSTAAFTREFLGGDGNLNGQITGGLRYSSSRKGKNFEDPVVRQRRKEREIQKNKYRNKQIMNLVVKINENVDGGYLAPYDCYKYELDYETDIVRDLIINRELSPFFIPLQDFNENWTNDELINYILNNIKLHENIKPGDLEDNFEDPNEHRLHVSASSLKRKQIKIQKMKMKENAAELQNTENIKFLKDIKNKERDNDNNNDNDKYLQIPSNDLLIKLYKDSEECPICFLFYPKYLNITTCCSQPICSECFVQMKRLEPHFPHDEEDNTRDDEDKDPNSLISEVVKCPFCAISSFGITYTPPKDIRVGIYGKCLPGEYDSNDSNNSDNDDDDNDNESNEITELDMEDPFTKKKIPAVNNNSNNNNKEKKDKSPSIITIDQIRPDWEQKLLSARTKMARRSAAATAMHATSLLQGHSGHNHNTNQCPNNNNNNNNNFRSRGDSNRTSGSQLEAILIEEAVRLSLLDEEERKLREREKERRRK</sequence>
<proteinExistence type="inferred from homology"/>
<dbReference type="CDD" id="cd24139">
    <property type="entry name" value="SIP5-like"/>
    <property type="match status" value="1"/>
</dbReference>
<gene>
    <name evidence="3" type="ORF">DAPK24_011400</name>
</gene>
<feature type="compositionally biased region" description="Low complexity" evidence="2">
    <location>
        <begin position="437"/>
        <end position="453"/>
    </location>
</feature>
<evidence type="ECO:0000313" key="3">
    <source>
        <dbReference type="EMBL" id="GMM44565.1"/>
    </source>
</evidence>
<reference evidence="3 4" key="1">
    <citation type="journal article" date="2023" name="Elife">
        <title>Identification of key yeast species and microbe-microbe interactions impacting larval growth of Drosophila in the wild.</title>
        <authorList>
            <person name="Mure A."/>
            <person name="Sugiura Y."/>
            <person name="Maeda R."/>
            <person name="Honda K."/>
            <person name="Sakurai N."/>
            <person name="Takahashi Y."/>
            <person name="Watada M."/>
            <person name="Katoh T."/>
            <person name="Gotoh A."/>
            <person name="Gotoh Y."/>
            <person name="Taniguchi I."/>
            <person name="Nakamura K."/>
            <person name="Hayashi T."/>
            <person name="Katayama T."/>
            <person name="Uemura T."/>
            <person name="Hattori Y."/>
        </authorList>
    </citation>
    <scope>NUCLEOTIDE SEQUENCE [LARGE SCALE GENOMIC DNA]</scope>
    <source>
        <strain evidence="3 4">PK-24</strain>
    </source>
</reference>
<keyword evidence="4" id="KW-1185">Reference proteome</keyword>
<protein>
    <submittedName>
        <fullName evidence="3">Sip5 protein</fullName>
    </submittedName>
</protein>
<organism evidence="3 4">
    <name type="scientific">Pichia kluyveri</name>
    <name type="common">Yeast</name>
    <dbReference type="NCBI Taxonomy" id="36015"/>
    <lineage>
        <taxon>Eukaryota</taxon>
        <taxon>Fungi</taxon>
        <taxon>Dikarya</taxon>
        <taxon>Ascomycota</taxon>
        <taxon>Saccharomycotina</taxon>
        <taxon>Pichiomycetes</taxon>
        <taxon>Pichiales</taxon>
        <taxon>Pichiaceae</taxon>
        <taxon>Pichia</taxon>
    </lineage>
</organism>
<accession>A0AAV5QZU9</accession>
<comment type="similarity">
    <text evidence="1">Belongs to the SIP5 family.</text>
</comment>
<dbReference type="PANTHER" id="PTHR31315:SF1">
    <property type="entry name" value="PROTEIN SIP5"/>
    <property type="match status" value="1"/>
</dbReference>
<feature type="region of interest" description="Disordered" evidence="2">
    <location>
        <begin position="337"/>
        <end position="395"/>
    </location>
</feature>
<name>A0AAV5QZU9_PICKL</name>
<feature type="region of interest" description="Disordered" evidence="2">
    <location>
        <begin position="1"/>
        <end position="20"/>
    </location>
</feature>
<dbReference type="PANTHER" id="PTHR31315">
    <property type="entry name" value="PROTEIN SIP5"/>
    <property type="match status" value="1"/>
</dbReference>
<evidence type="ECO:0000256" key="1">
    <source>
        <dbReference type="ARBA" id="ARBA00010402"/>
    </source>
</evidence>
<comment type="caution">
    <text evidence="3">The sequence shown here is derived from an EMBL/GenBank/DDBJ whole genome shotgun (WGS) entry which is preliminary data.</text>
</comment>
<dbReference type="InterPro" id="IPR039301">
    <property type="entry name" value="Sip5/DA2"/>
</dbReference>
<dbReference type="GO" id="GO:0005737">
    <property type="term" value="C:cytoplasm"/>
    <property type="evidence" value="ECO:0007669"/>
    <property type="project" value="TreeGrafter"/>
</dbReference>
<dbReference type="EMBL" id="BTGB01000001">
    <property type="protein sequence ID" value="GMM44565.1"/>
    <property type="molecule type" value="Genomic_DNA"/>
</dbReference>
<feature type="compositionally biased region" description="Acidic residues" evidence="2">
    <location>
        <begin position="345"/>
        <end position="365"/>
    </location>
</feature>
<dbReference type="Proteomes" id="UP001378960">
    <property type="component" value="Unassembled WGS sequence"/>
</dbReference>
<feature type="region of interest" description="Disordered" evidence="2">
    <location>
        <begin position="431"/>
        <end position="463"/>
    </location>
</feature>
<feature type="compositionally biased region" description="Low complexity" evidence="2">
    <location>
        <begin position="373"/>
        <end position="382"/>
    </location>
</feature>
<evidence type="ECO:0000313" key="4">
    <source>
        <dbReference type="Proteomes" id="UP001378960"/>
    </source>
</evidence>
<evidence type="ECO:0000256" key="2">
    <source>
        <dbReference type="SAM" id="MobiDB-lite"/>
    </source>
</evidence>